<feature type="compositionally biased region" description="Pro residues" evidence="1">
    <location>
        <begin position="16"/>
        <end position="42"/>
    </location>
</feature>
<dbReference type="RefSeq" id="WP_265364813.1">
    <property type="nucleotide sequence ID" value="NZ_CP110636.1"/>
</dbReference>
<name>A0ABY6PID0_9ACTN</name>
<feature type="region of interest" description="Disordered" evidence="1">
    <location>
        <begin position="1"/>
        <end position="42"/>
    </location>
</feature>
<keyword evidence="2" id="KW-0812">Transmembrane</keyword>
<proteinExistence type="predicted"/>
<dbReference type="EMBL" id="CP110636">
    <property type="protein sequence ID" value="UZJ33645.1"/>
    <property type="molecule type" value="Genomic_DNA"/>
</dbReference>
<sequence length="154" mass="15887">MVTLHPPASWGRPHIPHIPQPTRVPPRPAAPPHPARVHPAPPGRTLGAELALPLGAVAAALLVTLLLLSGGGTHPAVALGVFALLTLLAAVPARPVLRPAVALVSWLFYDGFVLNGHSDLAFRSPDRTGLLVLLLAALAGAGCAAALRVVRRHP</sequence>
<reference evidence="3" key="1">
    <citation type="submission" date="2022-11" db="EMBL/GenBank/DDBJ databases">
        <title>Identification and genomic analyses of a novel endophytic actinobacterium Streptomyces endophytica sp. nov. with potential for biocontrol of Yam anthracnose.</title>
        <authorList>
            <person name="Huang X."/>
        </authorList>
    </citation>
    <scope>NUCLEOTIDE SEQUENCE</scope>
    <source>
        <strain evidence="3">HNM0140</strain>
    </source>
</reference>
<keyword evidence="2" id="KW-1133">Transmembrane helix</keyword>
<dbReference type="Proteomes" id="UP001164959">
    <property type="component" value="Chromosome"/>
</dbReference>
<feature type="transmembrane region" description="Helical" evidence="2">
    <location>
        <begin position="129"/>
        <end position="150"/>
    </location>
</feature>
<evidence type="ECO:0000313" key="4">
    <source>
        <dbReference type="Proteomes" id="UP001164959"/>
    </source>
</evidence>
<keyword evidence="2" id="KW-0472">Membrane</keyword>
<protein>
    <submittedName>
        <fullName evidence="3">DUF4118 domain-containing protein</fullName>
    </submittedName>
</protein>
<keyword evidence="4" id="KW-1185">Reference proteome</keyword>
<organism evidence="3 4">
    <name type="scientific">Streptomyces endophytica</name>
    <dbReference type="NCBI Taxonomy" id="2991496"/>
    <lineage>
        <taxon>Bacteria</taxon>
        <taxon>Bacillati</taxon>
        <taxon>Actinomycetota</taxon>
        <taxon>Actinomycetes</taxon>
        <taxon>Kitasatosporales</taxon>
        <taxon>Streptomycetaceae</taxon>
        <taxon>Streptomyces</taxon>
    </lineage>
</organism>
<accession>A0ABY6PID0</accession>
<evidence type="ECO:0000313" key="3">
    <source>
        <dbReference type="EMBL" id="UZJ33645.1"/>
    </source>
</evidence>
<evidence type="ECO:0000256" key="1">
    <source>
        <dbReference type="SAM" id="MobiDB-lite"/>
    </source>
</evidence>
<evidence type="ECO:0000256" key="2">
    <source>
        <dbReference type="SAM" id="Phobius"/>
    </source>
</evidence>
<gene>
    <name evidence="3" type="ORF">OJ254_29415</name>
</gene>
<feature type="transmembrane region" description="Helical" evidence="2">
    <location>
        <begin position="50"/>
        <end position="69"/>
    </location>
</feature>
<feature type="transmembrane region" description="Helical" evidence="2">
    <location>
        <begin position="76"/>
        <end position="109"/>
    </location>
</feature>